<reference evidence="2" key="1">
    <citation type="submission" date="2022-07" db="EMBL/GenBank/DDBJ databases">
        <title>Sphingomonas sp. nov., a novel bacterium isolated from the north slope of the Mount Everest.</title>
        <authorList>
            <person name="Cui X."/>
            <person name="Liu Y."/>
        </authorList>
    </citation>
    <scope>NUCLEOTIDE SEQUENCE</scope>
    <source>
        <strain evidence="2">S5-59</strain>
    </source>
</reference>
<dbReference type="EMBL" id="CP101740">
    <property type="protein sequence ID" value="UUL84066.1"/>
    <property type="molecule type" value="Genomic_DNA"/>
</dbReference>
<name>A0ABY5LD82_9SPHN</name>
<gene>
    <name evidence="2" type="ORF">NMP03_07745</name>
</gene>
<keyword evidence="3" id="KW-1185">Reference proteome</keyword>
<organism evidence="2 3">
    <name type="scientific">Sphingomonas qomolangmaensis</name>
    <dbReference type="NCBI Taxonomy" id="2918765"/>
    <lineage>
        <taxon>Bacteria</taxon>
        <taxon>Pseudomonadati</taxon>
        <taxon>Pseudomonadota</taxon>
        <taxon>Alphaproteobacteria</taxon>
        <taxon>Sphingomonadales</taxon>
        <taxon>Sphingomonadaceae</taxon>
        <taxon>Sphingomonas</taxon>
    </lineage>
</organism>
<evidence type="ECO:0000256" key="1">
    <source>
        <dbReference type="SAM" id="MobiDB-lite"/>
    </source>
</evidence>
<dbReference type="Proteomes" id="UP001058533">
    <property type="component" value="Chromosome"/>
</dbReference>
<proteinExistence type="predicted"/>
<evidence type="ECO:0000313" key="3">
    <source>
        <dbReference type="Proteomes" id="UP001058533"/>
    </source>
</evidence>
<protein>
    <submittedName>
        <fullName evidence="2">Uncharacterized protein</fullName>
    </submittedName>
</protein>
<feature type="region of interest" description="Disordered" evidence="1">
    <location>
        <begin position="19"/>
        <end position="70"/>
    </location>
</feature>
<dbReference type="RefSeq" id="WP_256507901.1">
    <property type="nucleotide sequence ID" value="NZ_CP101740.1"/>
</dbReference>
<accession>A0ABY5LD82</accession>
<sequence length="198" mass="20637">MMSYDYDTSVFENIEGESWPDSVFDWSDGEDEGESLESRRRRRPPARPVPTARGGNTFRPRPGGGGAAGPVTQAQLEAALARVRVEVRANATGIKTLDGRVRTAIADQDRFQAATRKQVDKLRGDLKTTQTLSALIPLIAKPGSSIGQVAPLLHLVGSDLMGGGGAGGGGGSSILGSNNNLVAIGALLYASNAFGSTT</sequence>
<evidence type="ECO:0000313" key="2">
    <source>
        <dbReference type="EMBL" id="UUL84066.1"/>
    </source>
</evidence>